<accession>A0A3Q3X2J8</accession>
<keyword evidence="1 3" id="KW-0732">Signal</keyword>
<dbReference type="Gene3D" id="2.60.40.10">
    <property type="entry name" value="Immunoglobulins"/>
    <property type="match status" value="1"/>
</dbReference>
<evidence type="ECO:0000256" key="1">
    <source>
        <dbReference type="ARBA" id="ARBA00022729"/>
    </source>
</evidence>
<dbReference type="GO" id="GO:0002376">
    <property type="term" value="P:immune system process"/>
    <property type="evidence" value="ECO:0007669"/>
    <property type="project" value="UniProtKB-KW"/>
</dbReference>
<protein>
    <recommendedName>
        <fullName evidence="4">Immunoglobulin V-set domain-containing protein</fullName>
    </recommendedName>
</protein>
<feature type="signal peptide" evidence="3">
    <location>
        <begin position="1"/>
        <end position="17"/>
    </location>
</feature>
<dbReference type="GO" id="GO:0005886">
    <property type="term" value="C:plasma membrane"/>
    <property type="evidence" value="ECO:0007669"/>
    <property type="project" value="TreeGrafter"/>
</dbReference>
<reference evidence="5" key="2">
    <citation type="submission" date="2025-09" db="UniProtKB">
        <authorList>
            <consortium name="Ensembl"/>
        </authorList>
    </citation>
    <scope>IDENTIFICATION</scope>
</reference>
<dbReference type="InterPro" id="IPR036179">
    <property type="entry name" value="Ig-like_dom_sf"/>
</dbReference>
<dbReference type="InterPro" id="IPR013106">
    <property type="entry name" value="Ig_V-set"/>
</dbReference>
<name>A0A3Q3X2J8_MOLML</name>
<dbReference type="OMA" id="CYLSSWT"/>
<evidence type="ECO:0000313" key="6">
    <source>
        <dbReference type="Proteomes" id="UP000261620"/>
    </source>
</evidence>
<feature type="domain" description="Immunoglobulin V-set" evidence="4">
    <location>
        <begin position="24"/>
        <end position="112"/>
    </location>
</feature>
<dbReference type="PANTHER" id="PTHR23268:SF102">
    <property type="entry name" value="IMMUNOGLOBULIN V-SET DOMAIN-CONTAINING PROTEIN"/>
    <property type="match status" value="1"/>
</dbReference>
<dbReference type="Ensembl" id="ENSMMOT00000019705.1">
    <property type="protein sequence ID" value="ENSMMOP00000019379.1"/>
    <property type="gene ID" value="ENSMMOG00000014687.1"/>
</dbReference>
<keyword evidence="2" id="KW-0391">Immunity</keyword>
<evidence type="ECO:0000256" key="3">
    <source>
        <dbReference type="SAM" id="SignalP"/>
    </source>
</evidence>
<evidence type="ECO:0000256" key="2">
    <source>
        <dbReference type="ARBA" id="ARBA00022859"/>
    </source>
</evidence>
<dbReference type="Proteomes" id="UP000261620">
    <property type="component" value="Unplaced"/>
</dbReference>
<dbReference type="AlphaFoldDB" id="A0A3Q3X2J8"/>
<feature type="chain" id="PRO_5018720948" description="Immunoglobulin V-set domain-containing protein" evidence="3">
    <location>
        <begin position="18"/>
        <end position="121"/>
    </location>
</feature>
<dbReference type="Pfam" id="PF07686">
    <property type="entry name" value="V-set"/>
    <property type="match status" value="1"/>
</dbReference>
<dbReference type="SUPFAM" id="SSF48726">
    <property type="entry name" value="Immunoglobulin"/>
    <property type="match status" value="1"/>
</dbReference>
<keyword evidence="6" id="KW-1185">Reference proteome</keyword>
<proteinExistence type="predicted"/>
<dbReference type="GO" id="GO:0007166">
    <property type="term" value="P:cell surface receptor signaling pathway"/>
    <property type="evidence" value="ECO:0007669"/>
    <property type="project" value="TreeGrafter"/>
</dbReference>
<evidence type="ECO:0000259" key="4">
    <source>
        <dbReference type="Pfam" id="PF07686"/>
    </source>
</evidence>
<sequence>LLNFPLLFSSIVTSCSSLSDKVHQSPAEMLHNREETAKINCSHSIQDYNYIYWYKLTEDRQMQLLGYMYNNDGNPEAGSGVKIEGGARKDQTCTLTIEGLGLNSSAVYFCAASLHSESLSQ</sequence>
<dbReference type="InterPro" id="IPR050413">
    <property type="entry name" value="TCR_beta_variable"/>
</dbReference>
<dbReference type="CDD" id="cd00099">
    <property type="entry name" value="IgV"/>
    <property type="match status" value="1"/>
</dbReference>
<evidence type="ECO:0000313" key="5">
    <source>
        <dbReference type="Ensembl" id="ENSMMOP00000019379.1"/>
    </source>
</evidence>
<reference evidence="5" key="1">
    <citation type="submission" date="2025-08" db="UniProtKB">
        <authorList>
            <consortium name="Ensembl"/>
        </authorList>
    </citation>
    <scope>IDENTIFICATION</scope>
</reference>
<dbReference type="PANTHER" id="PTHR23268">
    <property type="entry name" value="T-CELL RECEPTOR BETA CHAIN"/>
    <property type="match status" value="1"/>
</dbReference>
<organism evidence="5 6">
    <name type="scientific">Mola mola</name>
    <name type="common">Ocean sunfish</name>
    <name type="synonym">Tetraodon mola</name>
    <dbReference type="NCBI Taxonomy" id="94237"/>
    <lineage>
        <taxon>Eukaryota</taxon>
        <taxon>Metazoa</taxon>
        <taxon>Chordata</taxon>
        <taxon>Craniata</taxon>
        <taxon>Vertebrata</taxon>
        <taxon>Euteleostomi</taxon>
        <taxon>Actinopterygii</taxon>
        <taxon>Neopterygii</taxon>
        <taxon>Teleostei</taxon>
        <taxon>Neoteleostei</taxon>
        <taxon>Acanthomorphata</taxon>
        <taxon>Eupercaria</taxon>
        <taxon>Tetraodontiformes</taxon>
        <taxon>Molidae</taxon>
        <taxon>Mola</taxon>
    </lineage>
</organism>
<dbReference type="InterPro" id="IPR013783">
    <property type="entry name" value="Ig-like_fold"/>
</dbReference>